<dbReference type="PANTHER" id="PTHR30629:SF2">
    <property type="entry name" value="PROPHAGE INTEGRASE INTS-RELATED"/>
    <property type="match status" value="1"/>
</dbReference>
<dbReference type="Pfam" id="PF22022">
    <property type="entry name" value="Phage_int_M"/>
    <property type="match status" value="1"/>
</dbReference>
<organism evidence="6 7">
    <name type="scientific">Acidomonas methanolica NBRC 104435</name>
    <dbReference type="NCBI Taxonomy" id="1231351"/>
    <lineage>
        <taxon>Bacteria</taxon>
        <taxon>Pseudomonadati</taxon>
        <taxon>Pseudomonadota</taxon>
        <taxon>Alphaproteobacteria</taxon>
        <taxon>Acetobacterales</taxon>
        <taxon>Acetobacteraceae</taxon>
        <taxon>Acidomonas</taxon>
    </lineage>
</organism>
<dbReference type="PANTHER" id="PTHR30629">
    <property type="entry name" value="PROPHAGE INTEGRASE"/>
    <property type="match status" value="1"/>
</dbReference>
<dbReference type="InterPro" id="IPR011010">
    <property type="entry name" value="DNA_brk_join_enz"/>
</dbReference>
<keyword evidence="4" id="KW-0233">DNA recombination</keyword>
<dbReference type="InterPro" id="IPR010998">
    <property type="entry name" value="Integrase_recombinase_N"/>
</dbReference>
<dbReference type="AlphaFoldDB" id="A0A023D731"/>
<evidence type="ECO:0000256" key="1">
    <source>
        <dbReference type="ARBA" id="ARBA00008857"/>
    </source>
</evidence>
<keyword evidence="7" id="KW-1185">Reference proteome</keyword>
<dbReference type="InterPro" id="IPR002104">
    <property type="entry name" value="Integrase_catalytic"/>
</dbReference>
<dbReference type="InterPro" id="IPR025166">
    <property type="entry name" value="Integrase_DNA_bind_dom"/>
</dbReference>
<dbReference type="SUPFAM" id="SSF56349">
    <property type="entry name" value="DNA breaking-rejoining enzymes"/>
    <property type="match status" value="1"/>
</dbReference>
<dbReference type="InterPro" id="IPR038488">
    <property type="entry name" value="Integrase_DNA-bd_sf"/>
</dbReference>
<dbReference type="GO" id="GO:0006310">
    <property type="term" value="P:DNA recombination"/>
    <property type="evidence" value="ECO:0007669"/>
    <property type="project" value="UniProtKB-KW"/>
</dbReference>
<evidence type="ECO:0000259" key="5">
    <source>
        <dbReference type="PROSITE" id="PS51898"/>
    </source>
</evidence>
<dbReference type="CDD" id="cd00801">
    <property type="entry name" value="INT_P4_C"/>
    <property type="match status" value="1"/>
</dbReference>
<dbReference type="OrthoDB" id="7298605at2"/>
<dbReference type="Proteomes" id="UP000019760">
    <property type="component" value="Unassembled WGS sequence"/>
</dbReference>
<reference evidence="7" key="1">
    <citation type="journal article" date="2014" name="FEMS Microbiol. Lett.">
        <title>Draft Genomic DNA Sequence of the Facultatively Methylotrophic Bacterium Acidomonas methanolica type strain MB58.</title>
        <authorList>
            <person name="Higashiura N."/>
            <person name="Hadano H."/>
            <person name="Hirakawa H."/>
            <person name="Matsutani M."/>
            <person name="Takabe S."/>
            <person name="Matsushita K."/>
            <person name="Azuma Y."/>
        </authorList>
    </citation>
    <scope>NUCLEOTIDE SEQUENCE [LARGE SCALE GENOMIC DNA]</scope>
    <source>
        <strain evidence="7">MB58</strain>
    </source>
</reference>
<comment type="caution">
    <text evidence="6">The sequence shown here is derived from an EMBL/GenBank/DDBJ whole genome shotgun (WGS) entry which is preliminary data.</text>
</comment>
<reference evidence="6 7" key="2">
    <citation type="journal article" date="2014" name="FEMS Microbiol. Lett.">
        <title>Draft genomic DNA sequence of the facultatively methylotrophic bacterium Acidomonas methanolica type strain MB58.</title>
        <authorList>
            <person name="Higashiura N."/>
            <person name="Hadano H."/>
            <person name="Hirakawa H."/>
            <person name="Matsutani M."/>
            <person name="Takabe S."/>
            <person name="Matsushita K."/>
            <person name="Azuma Y."/>
        </authorList>
    </citation>
    <scope>NUCLEOTIDE SEQUENCE [LARGE SCALE GENOMIC DNA]</scope>
    <source>
        <strain evidence="6 7">MB58</strain>
    </source>
</reference>
<dbReference type="InterPro" id="IPR053876">
    <property type="entry name" value="Phage_int_M"/>
</dbReference>
<evidence type="ECO:0000313" key="7">
    <source>
        <dbReference type="Proteomes" id="UP000019760"/>
    </source>
</evidence>
<dbReference type="PROSITE" id="PS51898">
    <property type="entry name" value="TYR_RECOMBINASE"/>
    <property type="match status" value="1"/>
</dbReference>
<evidence type="ECO:0000256" key="3">
    <source>
        <dbReference type="ARBA" id="ARBA00023125"/>
    </source>
</evidence>
<evidence type="ECO:0000313" key="6">
    <source>
        <dbReference type="EMBL" id="GAJ29535.1"/>
    </source>
</evidence>
<keyword evidence="2" id="KW-0229">DNA integration</keyword>
<dbReference type="EMBL" id="BAND01000064">
    <property type="protein sequence ID" value="GAJ29535.1"/>
    <property type="molecule type" value="Genomic_DNA"/>
</dbReference>
<dbReference type="Gene3D" id="1.10.443.10">
    <property type="entry name" value="Intergrase catalytic core"/>
    <property type="match status" value="1"/>
</dbReference>
<dbReference type="Pfam" id="PF00589">
    <property type="entry name" value="Phage_integrase"/>
    <property type="match status" value="1"/>
</dbReference>
<dbReference type="GO" id="GO:0015074">
    <property type="term" value="P:DNA integration"/>
    <property type="evidence" value="ECO:0007669"/>
    <property type="project" value="UniProtKB-KW"/>
</dbReference>
<dbReference type="GO" id="GO:0003677">
    <property type="term" value="F:DNA binding"/>
    <property type="evidence" value="ECO:0007669"/>
    <property type="project" value="UniProtKB-KW"/>
</dbReference>
<comment type="similarity">
    <text evidence="1">Belongs to the 'phage' integrase family.</text>
</comment>
<feature type="domain" description="Tyr recombinase" evidence="5">
    <location>
        <begin position="207"/>
        <end position="399"/>
    </location>
</feature>
<name>A0A023D731_ACIMT</name>
<sequence>MSLTDVVVRQARATGKDYTLGDQDGLSLCVLAGGSKSWHFRYSWMGRQKRMSFGSYPEISLREARALRDEARALLAKGVNPRIERRQQRFAVRQAAEHSFEAVFTQWHAHRALTLRHGRQTALSQVERVFAKDVLPVLGKLSIYDIRRHHLLDALGRVEQRDALSVAKKIRTWFNQMFRYALVKVPGLESNPASDLDVVAQPQPPVRNNPFLRLEEMPPFLKRLRRYRGRLQTQLGLRLLLLTGVRTGELRLATPDQFHLDEGLWIIPPETVKQLQLSMRKKRQRPQDIPPYIVPLSAQATEIVRHLLARMVPAQRYLFHHTSNLKKRISENTLNAALKRMGYADQLTGHGIRGTISTALNEIGYPLSWVDAQLSHVDPHRTSATYNHARYVEPRRRMMQDWADRLDLLEQDRVEAASAHLAVRIEDDDAVAENREIEHRVPVSPMLRLVARQEEPAPIHRLSAVRRAGPEENPSLSPLQRERILLLDILDSPHNLPVAEFAKLTGKSRRWVNYEIQGGNLLAVTVGNRGQRVPDWHLDPVRHRLIQAVLKQAWDADPWQIYHALSRPNAMLDGQVPVQIVTQETLREVVKAVGFALRTPAPSLREAG</sequence>
<keyword evidence="3" id="KW-0238">DNA-binding</keyword>
<accession>A0A023D731</accession>
<dbReference type="RefSeq" id="WP_042059560.1">
    <property type="nucleotide sequence ID" value="NZ_BAND01000064.1"/>
</dbReference>
<protein>
    <submittedName>
        <fullName evidence="6">Integrase</fullName>
    </submittedName>
</protein>
<dbReference type="Gene3D" id="1.10.150.130">
    <property type="match status" value="1"/>
</dbReference>
<dbReference type="Pfam" id="PF13356">
    <property type="entry name" value="Arm-DNA-bind_3"/>
    <property type="match status" value="1"/>
</dbReference>
<dbReference type="InterPro" id="IPR050808">
    <property type="entry name" value="Phage_Integrase"/>
</dbReference>
<gene>
    <name evidence="6" type="ORF">Amme_064_029</name>
</gene>
<evidence type="ECO:0000256" key="2">
    <source>
        <dbReference type="ARBA" id="ARBA00022908"/>
    </source>
</evidence>
<evidence type="ECO:0000256" key="4">
    <source>
        <dbReference type="ARBA" id="ARBA00023172"/>
    </source>
</evidence>
<proteinExistence type="inferred from homology"/>
<dbReference type="Gene3D" id="3.30.160.390">
    <property type="entry name" value="Integrase, DNA-binding domain"/>
    <property type="match status" value="1"/>
</dbReference>
<dbReference type="InterPro" id="IPR013762">
    <property type="entry name" value="Integrase-like_cat_sf"/>
</dbReference>